<evidence type="ECO:0000256" key="7">
    <source>
        <dbReference type="PROSITE-ProRule" id="PRU00473"/>
    </source>
</evidence>
<dbReference type="PANTHER" id="PTHR30329:SF21">
    <property type="entry name" value="LIPOPROTEIN YIAD-RELATED"/>
    <property type="match status" value="1"/>
</dbReference>
<keyword evidence="11" id="KW-0969">Cilium</keyword>
<keyword evidence="3" id="KW-1003">Cell membrane</keyword>
<evidence type="ECO:0000256" key="5">
    <source>
        <dbReference type="ARBA" id="ARBA00022989"/>
    </source>
</evidence>
<dbReference type="OrthoDB" id="5292153at2"/>
<keyword evidence="12" id="KW-1185">Reference proteome</keyword>
<dbReference type="Proteomes" id="UP000249746">
    <property type="component" value="Unassembled WGS sequence"/>
</dbReference>
<feature type="transmembrane region" description="Helical" evidence="9">
    <location>
        <begin position="20"/>
        <end position="38"/>
    </location>
</feature>
<keyword evidence="6 7" id="KW-0472">Membrane</keyword>
<feature type="domain" description="OmpA-like" evidence="10">
    <location>
        <begin position="96"/>
        <end position="213"/>
    </location>
</feature>
<comment type="subcellular location">
    <subcellularLocation>
        <location evidence="1">Cell membrane</location>
        <topology evidence="1">Single-pass membrane protein</topology>
    </subcellularLocation>
</comment>
<evidence type="ECO:0000313" key="12">
    <source>
        <dbReference type="Proteomes" id="UP000249746"/>
    </source>
</evidence>
<dbReference type="PANTHER" id="PTHR30329">
    <property type="entry name" value="STATOR ELEMENT OF FLAGELLAR MOTOR COMPLEX"/>
    <property type="match status" value="1"/>
</dbReference>
<reference evidence="11 12" key="1">
    <citation type="submission" date="2017-03" db="EMBL/GenBank/DDBJ databases">
        <title>Genomic and clinical evidence uncovers the enterohepatic species Helicobacter valdiviensis as a potential human intestinal pathogen.</title>
        <authorList>
            <person name="Fresia P."/>
            <person name="Jara R."/>
            <person name="Sierra R."/>
            <person name="Ferres I."/>
            <person name="Greif G."/>
            <person name="Iraola G."/>
            <person name="Collado L."/>
        </authorList>
    </citation>
    <scope>NUCLEOTIDE SEQUENCE [LARGE SCALE GENOMIC DNA]</scope>
    <source>
        <strain evidence="11 12">WBE14</strain>
    </source>
</reference>
<proteinExistence type="inferred from homology"/>
<dbReference type="InterPro" id="IPR025713">
    <property type="entry name" value="MotB-like_N_dom"/>
</dbReference>
<name>A0A2W6MYI4_9HELI</name>
<feature type="compositionally biased region" description="Basic and acidic residues" evidence="8">
    <location>
        <begin position="64"/>
        <end position="74"/>
    </location>
</feature>
<evidence type="ECO:0000256" key="3">
    <source>
        <dbReference type="ARBA" id="ARBA00022475"/>
    </source>
</evidence>
<dbReference type="Pfam" id="PF13677">
    <property type="entry name" value="MotB_plug"/>
    <property type="match status" value="1"/>
</dbReference>
<dbReference type="EMBL" id="NBIU01000009">
    <property type="protein sequence ID" value="PZT48348.1"/>
    <property type="molecule type" value="Genomic_DNA"/>
</dbReference>
<dbReference type="Pfam" id="PF00691">
    <property type="entry name" value="OmpA"/>
    <property type="match status" value="1"/>
</dbReference>
<evidence type="ECO:0000256" key="1">
    <source>
        <dbReference type="ARBA" id="ARBA00004162"/>
    </source>
</evidence>
<evidence type="ECO:0000256" key="6">
    <source>
        <dbReference type="ARBA" id="ARBA00023136"/>
    </source>
</evidence>
<evidence type="ECO:0000256" key="8">
    <source>
        <dbReference type="SAM" id="MobiDB-lite"/>
    </source>
</evidence>
<keyword evidence="11" id="KW-0966">Cell projection</keyword>
<evidence type="ECO:0000256" key="2">
    <source>
        <dbReference type="ARBA" id="ARBA00008914"/>
    </source>
</evidence>
<evidence type="ECO:0000256" key="4">
    <source>
        <dbReference type="ARBA" id="ARBA00022692"/>
    </source>
</evidence>
<dbReference type="AlphaFoldDB" id="A0A2W6MYI4"/>
<keyword evidence="4 9" id="KW-0812">Transmembrane</keyword>
<dbReference type="CDD" id="cd07185">
    <property type="entry name" value="OmpA_C-like"/>
    <property type="match status" value="1"/>
</dbReference>
<dbReference type="InterPro" id="IPR036737">
    <property type="entry name" value="OmpA-like_sf"/>
</dbReference>
<evidence type="ECO:0000256" key="9">
    <source>
        <dbReference type="SAM" id="Phobius"/>
    </source>
</evidence>
<evidence type="ECO:0000313" key="11">
    <source>
        <dbReference type="EMBL" id="PZT48348.1"/>
    </source>
</evidence>
<organism evidence="11 12">
    <name type="scientific">Helicobacter valdiviensis</name>
    <dbReference type="NCBI Taxonomy" id="1458358"/>
    <lineage>
        <taxon>Bacteria</taxon>
        <taxon>Pseudomonadati</taxon>
        <taxon>Campylobacterota</taxon>
        <taxon>Epsilonproteobacteria</taxon>
        <taxon>Campylobacterales</taxon>
        <taxon>Helicobacteraceae</taxon>
        <taxon>Helicobacter</taxon>
    </lineage>
</organism>
<dbReference type="InterPro" id="IPR006665">
    <property type="entry name" value="OmpA-like"/>
</dbReference>
<accession>A0A2W6MYI4</accession>
<feature type="region of interest" description="Disordered" evidence="8">
    <location>
        <begin position="64"/>
        <end position="84"/>
    </location>
</feature>
<comment type="similarity">
    <text evidence="2">Belongs to the MotB family.</text>
</comment>
<dbReference type="InterPro" id="IPR050330">
    <property type="entry name" value="Bact_OuterMem_StrucFunc"/>
</dbReference>
<dbReference type="SUPFAM" id="SSF103088">
    <property type="entry name" value="OmpA-like"/>
    <property type="match status" value="1"/>
</dbReference>
<protein>
    <submittedName>
        <fullName evidence="11">Flagellar motor protein MotB</fullName>
    </submittedName>
</protein>
<keyword evidence="11" id="KW-0282">Flagellum</keyword>
<dbReference type="Gene3D" id="3.30.1330.60">
    <property type="entry name" value="OmpA-like domain"/>
    <property type="match status" value="1"/>
</dbReference>
<dbReference type="NCBIfam" id="NF006285">
    <property type="entry name" value="PRK08457.1"/>
    <property type="match status" value="1"/>
</dbReference>
<keyword evidence="5 9" id="KW-1133">Transmembrane helix</keyword>
<dbReference type="RefSeq" id="WP_111229645.1">
    <property type="nucleotide sequence ID" value="NZ_NBIU01000009.1"/>
</dbReference>
<gene>
    <name evidence="11" type="ORF">B6S12_04645</name>
</gene>
<comment type="caution">
    <text evidence="11">The sequence shown here is derived from an EMBL/GenBank/DDBJ whole genome shotgun (WGS) entry which is preliminary data.</text>
</comment>
<sequence length="229" mass="25948">MARKKKQAECPAGEKWAVPYADFLSLLLALFIALWAISESNPAKTEALKTEFIKIFDFTASSPLDRESDTHNKDSAPANSEVEELEREKVALDQKENNMILHLPAKVEFIRGSAEIISADMLVLIRRAGEIIKKMPPQVQVELRGHTDNSNKNPSENFILGSKRAEAIADLLIKQGVNQEQLVIISFGDHTPLTRNKSDTINNRVEFRIRTDDKDDEEKQLLLKQWNLK</sequence>
<dbReference type="PROSITE" id="PS51123">
    <property type="entry name" value="OMPA_2"/>
    <property type="match status" value="1"/>
</dbReference>
<evidence type="ECO:0000259" key="10">
    <source>
        <dbReference type="PROSITE" id="PS51123"/>
    </source>
</evidence>
<dbReference type="GO" id="GO:0005886">
    <property type="term" value="C:plasma membrane"/>
    <property type="evidence" value="ECO:0007669"/>
    <property type="project" value="UniProtKB-SubCell"/>
</dbReference>